<dbReference type="Pfam" id="PF01935">
    <property type="entry name" value="DUF87"/>
    <property type="match status" value="1"/>
</dbReference>
<dbReference type="EMBL" id="JAQQLI010000074">
    <property type="protein sequence ID" value="MDC7789471.1"/>
    <property type="molecule type" value="Genomic_DNA"/>
</dbReference>
<dbReference type="RefSeq" id="WP_272780296.1">
    <property type="nucleotide sequence ID" value="NZ_JAQQLI010000074.1"/>
</dbReference>
<evidence type="ECO:0000313" key="4">
    <source>
        <dbReference type="Proteomes" id="UP001165652"/>
    </source>
</evidence>
<dbReference type="SUPFAM" id="SSF52540">
    <property type="entry name" value="P-loop containing nucleoside triphosphate hydrolases"/>
    <property type="match status" value="1"/>
</dbReference>
<reference evidence="3" key="1">
    <citation type="journal article" date="2023" name="Microbiol Resour">
        <title>Genome Sequences of Rhodoplanes serenus and Two Thermotolerant Strains, Rhodoplanes tepidamans and 'Rhodoplanes cryptolactis,' Further Refine the Genus.</title>
        <authorList>
            <person name="Rayyan A.A."/>
            <person name="Kyndt J.A."/>
        </authorList>
    </citation>
    <scope>NUCLEOTIDE SEQUENCE</scope>
    <source>
        <strain evidence="3">DSM 9987</strain>
    </source>
</reference>
<proteinExistence type="predicted"/>
<organism evidence="3 4">
    <name type="scientific">Rhodoplanes tepidamans</name>
    <name type="common">Rhodoplanes cryptolactis</name>
    <dbReference type="NCBI Taxonomy" id="200616"/>
    <lineage>
        <taxon>Bacteria</taxon>
        <taxon>Pseudomonadati</taxon>
        <taxon>Pseudomonadota</taxon>
        <taxon>Alphaproteobacteria</taxon>
        <taxon>Hyphomicrobiales</taxon>
        <taxon>Nitrobacteraceae</taxon>
        <taxon>Rhodoplanes</taxon>
    </lineage>
</organism>
<dbReference type="Gene3D" id="3.40.50.300">
    <property type="entry name" value="P-loop containing nucleotide triphosphate hydrolases"/>
    <property type="match status" value="2"/>
</dbReference>
<feature type="region of interest" description="Disordered" evidence="1">
    <location>
        <begin position="585"/>
        <end position="609"/>
    </location>
</feature>
<reference evidence="3" key="2">
    <citation type="submission" date="2023-02" db="EMBL/GenBank/DDBJ databases">
        <authorList>
            <person name="Rayyan A."/>
            <person name="Meyer T."/>
            <person name="Kyndt J.A."/>
        </authorList>
    </citation>
    <scope>NUCLEOTIDE SEQUENCE</scope>
    <source>
        <strain evidence="3">DSM 9987</strain>
    </source>
</reference>
<sequence>MQDAERRRDHGAPATAAGLGHVVSVRGSQATVGLHEQDIGATRATVGRFMTVRSGTVQLIGVVTEVTRLTRTYVHDQTVVAVAQLDLMGEIAPDPQGRPRFRRGIDHYPTIGDAVAMIDSEALRIVYDIGGSLAIDVGHLQQDPSIRAAIDVEDMLSKHFAVLGSTGVGKSSGVALILQETLARRPDLRVFLLDVHNEYGRCFPDHAHILNPRNLKLPFWLFNFEEIVDVFFGGRPGLDEEIAILSEVIPIAKVSYLQYRTGGAERPGLKRLDPRSAGFTADTPVPYRLADLIALIDERMGKLENRNSRIVYHKLIQRIESVANDPRYAFMFENANVGGDTMADVIATLFRLPPNGRPMTIMQLAGFPAEVIDSLVSVLCRMAFDFGLWSDGAMPLLFVCEEAHRYASADRSVGFGPTRKAVSRIAKEGRKYGVYLALVTQRPAELDPTIISQCSTLFAMRMANDRDQDLLRAAVSDAAANLLGFVPSLGTREVLAFGEGVALPTRLRFREVPAHLLPKSEAIGSARVDPANGTDHDFVAAVLERWRGATLAGATVRADEPGGVDDLAALQASHGLDPDRFKILKKPLGGGPAPGGPAPRPPGTGGWTR</sequence>
<feature type="domain" description="Helicase HerA central" evidence="2">
    <location>
        <begin position="135"/>
        <end position="382"/>
    </location>
</feature>
<evidence type="ECO:0000256" key="1">
    <source>
        <dbReference type="SAM" id="MobiDB-lite"/>
    </source>
</evidence>
<dbReference type="PANTHER" id="PTHR42957:SF1">
    <property type="entry name" value="HELICASE MJ1565-RELATED"/>
    <property type="match status" value="1"/>
</dbReference>
<gene>
    <name evidence="3" type="ORF">PQJ73_27645</name>
</gene>
<accession>A0ABT5JJE0</accession>
<name>A0ABT5JJE0_RHOTP</name>
<evidence type="ECO:0000259" key="2">
    <source>
        <dbReference type="Pfam" id="PF01935"/>
    </source>
</evidence>
<protein>
    <submittedName>
        <fullName evidence="3">DUF87 domain-containing protein</fullName>
    </submittedName>
</protein>
<dbReference type="PANTHER" id="PTHR42957">
    <property type="entry name" value="HELICASE MJ1565-RELATED"/>
    <property type="match status" value="1"/>
</dbReference>
<evidence type="ECO:0000313" key="3">
    <source>
        <dbReference type="EMBL" id="MDC7789471.1"/>
    </source>
</evidence>
<comment type="caution">
    <text evidence="3">The sequence shown here is derived from an EMBL/GenBank/DDBJ whole genome shotgun (WGS) entry which is preliminary data.</text>
</comment>
<dbReference type="InterPro" id="IPR002789">
    <property type="entry name" value="HerA_central"/>
</dbReference>
<dbReference type="InterPro" id="IPR027417">
    <property type="entry name" value="P-loop_NTPase"/>
</dbReference>
<keyword evidence="4" id="KW-1185">Reference proteome</keyword>
<dbReference type="InterPro" id="IPR008571">
    <property type="entry name" value="HerA-like"/>
</dbReference>
<dbReference type="Proteomes" id="UP001165652">
    <property type="component" value="Unassembled WGS sequence"/>
</dbReference>